<keyword evidence="5" id="KW-0119">Carbohydrate metabolism</keyword>
<dbReference type="PANTHER" id="PTHR31983:SF0">
    <property type="entry name" value="GLUCAN ENDO-1,3-BETA-D-GLUCOSIDASE 2"/>
    <property type="match status" value="1"/>
</dbReference>
<dbReference type="GO" id="GO:0042973">
    <property type="term" value="F:glucan endo-1,3-beta-D-glucosidase activity"/>
    <property type="evidence" value="ECO:0007669"/>
    <property type="project" value="UniProtKB-EC"/>
</dbReference>
<evidence type="ECO:0000256" key="8">
    <source>
        <dbReference type="ARBA" id="ARBA00023326"/>
    </source>
</evidence>
<evidence type="ECO:0000313" key="12">
    <source>
        <dbReference type="EMBL" id="KAH7375568.1"/>
    </source>
</evidence>
<proteinExistence type="inferred from homology"/>
<dbReference type="OrthoDB" id="4473401at2759"/>
<organism evidence="12 13">
    <name type="scientific">Plectosphaerella cucumerina</name>
    <dbReference type="NCBI Taxonomy" id="40658"/>
    <lineage>
        <taxon>Eukaryota</taxon>
        <taxon>Fungi</taxon>
        <taxon>Dikarya</taxon>
        <taxon>Ascomycota</taxon>
        <taxon>Pezizomycotina</taxon>
        <taxon>Sordariomycetes</taxon>
        <taxon>Hypocreomycetidae</taxon>
        <taxon>Glomerellales</taxon>
        <taxon>Plectosphaerellaceae</taxon>
        <taxon>Plectosphaerella</taxon>
    </lineage>
</organism>
<dbReference type="InterPro" id="IPR040720">
    <property type="entry name" value="GH81_C"/>
</dbReference>
<dbReference type="GO" id="GO:0000272">
    <property type="term" value="P:polysaccharide catabolic process"/>
    <property type="evidence" value="ECO:0007669"/>
    <property type="project" value="UniProtKB-KW"/>
</dbReference>
<dbReference type="Gene3D" id="1.10.287.1170">
    <property type="entry name" value="glycoside hydrolase family 81 endo-[beta] glucanase"/>
    <property type="match status" value="1"/>
</dbReference>
<sequence>MRLNALPSCLLWVAGAQALALPIVERQDADIPTAITGTEDVIPVSKTVSVSLSVAPTGTVQILPTLSDVEPHTTGIVVTEIERTTNNYLLTASIPSPTSLLQPLKSVTKRDPEPSAHALSRRQSAGPAADIFGVPVGTSPPNTIIARRSDHPVPRKEIRKSGPIQTNKFFSNFFLDDQRGHTFTFPYAVAWAKGWAPAVSYGLAVSHTEARQRVFGPVQFNGANEYFINPIGIHSMILSAKELGKDTVLYTDLMTAFSVRVNLKVNAAATKPTVQFPISQGMGFVTGVYDGATPILQTGVFFRTMTKATTNPKTNVVKYSFLLEDGTTWRVYGYHTSGQPLDLKVTNNGLVTSTRPFYGIVQVAKDPQTGISERVLDYGCGIYSTDTTVVGSVSGSSGSYSLKFTRAGHGTGALVMFALPHHVAAFNADTKAATKDYKLQTGTKGVATAIVGNVWTMLEPSLPTGMGLAPWDASKGGSRKNLSQAAKDAIAKIAQVEISQDIIAQLDQNSMYFSGKTLLKFAQILYVLNDLVGDKALAQAGLVKLKEAFAIFASNKQAFPLVYDKGWDGLVSSASYITGNSGADFGNTYYNDHHFHYGYHILTAAYIGYLDRAWATQNAEYVNTLVRDIANPSTRDIYYAQHRTFDWYHGHSWAHGLIAQADGKNQESTSEDITAAYACKMWGTFIGDVNMVARANLQLAVMTRSMQSYYMYTKDNIHQPASFIGNKVAGILFENKIHHTTHFANGTPQIESIQGIHMIPIHAPSALQRSKTFIKEEWDTFFGNGAIDKMDNGWKGIVYANYAIIEPKKAWDFFNGTTFDSNKWLDGGASRTWYMAYSAALGGL</sequence>
<evidence type="ECO:0000256" key="1">
    <source>
        <dbReference type="ARBA" id="ARBA00000382"/>
    </source>
</evidence>
<evidence type="ECO:0000256" key="6">
    <source>
        <dbReference type="ARBA" id="ARBA00023295"/>
    </source>
</evidence>
<evidence type="ECO:0000313" key="13">
    <source>
        <dbReference type="Proteomes" id="UP000813385"/>
    </source>
</evidence>
<dbReference type="Proteomes" id="UP000813385">
    <property type="component" value="Unassembled WGS sequence"/>
</dbReference>
<dbReference type="Gene3D" id="2.70.98.30">
    <property type="entry name" value="Golgi alpha-mannosidase II, domain 4"/>
    <property type="match status" value="1"/>
</dbReference>
<keyword evidence="8" id="KW-0624">Polysaccharide degradation</keyword>
<evidence type="ECO:0000256" key="3">
    <source>
        <dbReference type="ARBA" id="ARBA00012780"/>
    </source>
</evidence>
<comment type="similarity">
    <text evidence="2">Belongs to the glycosyl hydrolase 81 family.</text>
</comment>
<dbReference type="Gene3D" id="1.20.5.420">
    <property type="entry name" value="Immunoglobulin FC, subunit C"/>
    <property type="match status" value="1"/>
</dbReference>
<keyword evidence="6" id="KW-0326">Glycosidase</keyword>
<keyword evidence="4" id="KW-0378">Hydrolase</keyword>
<dbReference type="PROSITE" id="PS52008">
    <property type="entry name" value="GH81"/>
    <property type="match status" value="1"/>
</dbReference>
<dbReference type="EMBL" id="JAGPXD010000001">
    <property type="protein sequence ID" value="KAH7375568.1"/>
    <property type="molecule type" value="Genomic_DNA"/>
</dbReference>
<name>A0A8K0TV50_9PEZI</name>
<dbReference type="InterPro" id="IPR005200">
    <property type="entry name" value="Endo-beta-glucanase"/>
</dbReference>
<evidence type="ECO:0000256" key="7">
    <source>
        <dbReference type="ARBA" id="ARBA00023316"/>
    </source>
</evidence>
<evidence type="ECO:0000256" key="4">
    <source>
        <dbReference type="ARBA" id="ARBA00022801"/>
    </source>
</evidence>
<feature type="signal peptide" evidence="9">
    <location>
        <begin position="1"/>
        <end position="20"/>
    </location>
</feature>
<keyword evidence="13" id="KW-1185">Reference proteome</keyword>
<evidence type="ECO:0000256" key="5">
    <source>
        <dbReference type="ARBA" id="ARBA00023277"/>
    </source>
</evidence>
<evidence type="ECO:0000259" key="10">
    <source>
        <dbReference type="Pfam" id="PF03639"/>
    </source>
</evidence>
<dbReference type="GO" id="GO:0009986">
    <property type="term" value="C:cell surface"/>
    <property type="evidence" value="ECO:0007669"/>
    <property type="project" value="TreeGrafter"/>
</dbReference>
<comment type="catalytic activity">
    <reaction evidence="1">
        <text>Hydrolysis of (1-&gt;3)-beta-D-glucosidic linkages in (1-&gt;3)-beta-D-glucans.</text>
        <dbReference type="EC" id="3.2.1.39"/>
    </reaction>
</comment>
<keyword evidence="7" id="KW-0961">Cell wall biogenesis/degradation</keyword>
<dbReference type="InterPro" id="IPR040451">
    <property type="entry name" value="GH81_N"/>
</dbReference>
<keyword evidence="9" id="KW-0732">Signal</keyword>
<dbReference type="GO" id="GO:0052861">
    <property type="term" value="F:endo-1,3(4)-beta-glucanase activity"/>
    <property type="evidence" value="ECO:0007669"/>
    <property type="project" value="InterPro"/>
</dbReference>
<dbReference type="PANTHER" id="PTHR31983">
    <property type="entry name" value="ENDO-1,3(4)-BETA-GLUCANASE 1"/>
    <property type="match status" value="1"/>
</dbReference>
<feature type="chain" id="PRO_5035457718" description="glucan endo-1,3-beta-D-glucosidase" evidence="9">
    <location>
        <begin position="21"/>
        <end position="844"/>
    </location>
</feature>
<evidence type="ECO:0000256" key="2">
    <source>
        <dbReference type="ARBA" id="ARBA00010730"/>
    </source>
</evidence>
<protein>
    <recommendedName>
        <fullName evidence="3">glucan endo-1,3-beta-D-glucosidase</fullName>
        <ecNumber evidence="3">3.2.1.39</ecNumber>
    </recommendedName>
</protein>
<gene>
    <name evidence="12" type="ORF">B0T11DRAFT_308976</name>
</gene>
<evidence type="ECO:0000256" key="9">
    <source>
        <dbReference type="SAM" id="SignalP"/>
    </source>
</evidence>
<evidence type="ECO:0000259" key="11">
    <source>
        <dbReference type="Pfam" id="PF17652"/>
    </source>
</evidence>
<feature type="domain" description="Glycosyl hydrolase family 81 C-terminal" evidence="11">
    <location>
        <begin position="482"/>
        <end position="835"/>
    </location>
</feature>
<comment type="caution">
    <text evidence="12">The sequence shown here is derived from an EMBL/GenBank/DDBJ whole genome shotgun (WGS) entry which is preliminary data.</text>
</comment>
<dbReference type="AlphaFoldDB" id="A0A8K0TV50"/>
<dbReference type="GO" id="GO:0071555">
    <property type="term" value="P:cell wall organization"/>
    <property type="evidence" value="ECO:0007669"/>
    <property type="project" value="UniProtKB-KW"/>
</dbReference>
<accession>A0A8K0TV50</accession>
<dbReference type="Pfam" id="PF03639">
    <property type="entry name" value="Glyco_hydro_81"/>
    <property type="match status" value="1"/>
</dbReference>
<dbReference type="EC" id="3.2.1.39" evidence="3"/>
<feature type="domain" description="Glycosyl hydrolase family 81 N-terminal" evidence="10">
    <location>
        <begin position="151"/>
        <end position="472"/>
    </location>
</feature>
<dbReference type="Pfam" id="PF17652">
    <property type="entry name" value="Glyco_hydro81C"/>
    <property type="match status" value="1"/>
</dbReference>
<dbReference type="FunFam" id="1.10.287.1170:FF:000001">
    <property type="entry name" value="Endo-1,3-beta-glucanase Engl1"/>
    <property type="match status" value="1"/>
</dbReference>
<reference evidence="12" key="1">
    <citation type="journal article" date="2021" name="Nat. Commun.">
        <title>Genetic determinants of endophytism in the Arabidopsis root mycobiome.</title>
        <authorList>
            <person name="Mesny F."/>
            <person name="Miyauchi S."/>
            <person name="Thiergart T."/>
            <person name="Pickel B."/>
            <person name="Atanasova L."/>
            <person name="Karlsson M."/>
            <person name="Huettel B."/>
            <person name="Barry K.W."/>
            <person name="Haridas S."/>
            <person name="Chen C."/>
            <person name="Bauer D."/>
            <person name="Andreopoulos W."/>
            <person name="Pangilinan J."/>
            <person name="LaButti K."/>
            <person name="Riley R."/>
            <person name="Lipzen A."/>
            <person name="Clum A."/>
            <person name="Drula E."/>
            <person name="Henrissat B."/>
            <person name="Kohler A."/>
            <person name="Grigoriev I.V."/>
            <person name="Martin F.M."/>
            <person name="Hacquard S."/>
        </authorList>
    </citation>
    <scope>NUCLEOTIDE SEQUENCE</scope>
    <source>
        <strain evidence="12">MPI-CAGE-AT-0016</strain>
    </source>
</reference>